<protein>
    <submittedName>
        <fullName evidence="1">Uncharacterized protein</fullName>
    </submittedName>
</protein>
<organism evidence="1 2">
    <name type="scientific">Chelatococcus sambhunathii</name>
    <dbReference type="NCBI Taxonomy" id="363953"/>
    <lineage>
        <taxon>Bacteria</taxon>
        <taxon>Pseudomonadati</taxon>
        <taxon>Pseudomonadota</taxon>
        <taxon>Alphaproteobacteria</taxon>
        <taxon>Hyphomicrobiales</taxon>
        <taxon>Chelatococcaceae</taxon>
        <taxon>Chelatococcus</taxon>
    </lineage>
</organism>
<proteinExistence type="predicted"/>
<sequence>MFSLNNPSNRADEERGKLNRISAKKAWPFLTPFDFASIRTEGQLAFVVRDRTGMSKDEAAAQVHDWLVVQEAKQKATDAVILDEVHARPDSSAGAAVPTNDN</sequence>
<evidence type="ECO:0000313" key="1">
    <source>
        <dbReference type="EMBL" id="MDR4307692.1"/>
    </source>
</evidence>
<accession>A0ABU1DHT2</accession>
<reference evidence="1" key="1">
    <citation type="submission" date="2020-10" db="EMBL/GenBank/DDBJ databases">
        <authorList>
            <person name="Abbas A."/>
            <person name="Razzaq R."/>
            <person name="Waqas M."/>
            <person name="Abbas N."/>
            <person name="Nielsen T.K."/>
            <person name="Hansen L.H."/>
            <person name="Hussain S."/>
            <person name="Shahid M."/>
        </authorList>
    </citation>
    <scope>NUCLEOTIDE SEQUENCE</scope>
    <source>
        <strain evidence="1">S14</strain>
    </source>
</reference>
<comment type="caution">
    <text evidence="1">The sequence shown here is derived from an EMBL/GenBank/DDBJ whole genome shotgun (WGS) entry which is preliminary data.</text>
</comment>
<dbReference type="RefSeq" id="WP_309392783.1">
    <property type="nucleotide sequence ID" value="NZ_JADBEO010000030.1"/>
</dbReference>
<name>A0ABU1DHT2_9HYPH</name>
<evidence type="ECO:0000313" key="2">
    <source>
        <dbReference type="Proteomes" id="UP001181622"/>
    </source>
</evidence>
<dbReference type="EMBL" id="JADBEO010000030">
    <property type="protein sequence ID" value="MDR4307692.1"/>
    <property type="molecule type" value="Genomic_DNA"/>
</dbReference>
<keyword evidence="2" id="KW-1185">Reference proteome</keyword>
<dbReference type="Proteomes" id="UP001181622">
    <property type="component" value="Unassembled WGS sequence"/>
</dbReference>
<gene>
    <name evidence="1" type="ORF">IHQ68_13800</name>
</gene>